<dbReference type="InterPro" id="IPR017853">
    <property type="entry name" value="GH"/>
</dbReference>
<dbReference type="AlphaFoldDB" id="I2CQZ1"/>
<feature type="region of interest" description="Disordered" evidence="1">
    <location>
        <begin position="377"/>
        <end position="410"/>
    </location>
</feature>
<dbReference type="EMBL" id="JU980261">
    <property type="protein sequence ID" value="AFJ69324.1"/>
    <property type="molecule type" value="mRNA"/>
</dbReference>
<accession>I2CQZ1</accession>
<dbReference type="InterPro" id="IPR013785">
    <property type="entry name" value="Aldolase_TIM"/>
</dbReference>
<reference evidence="2" key="1">
    <citation type="journal article" date="2012" name="Bioengineered">
        <title>Additional insights into the genome of the oleaginous model alga Nannochloropsis gaditana.</title>
        <authorList>
            <person name="Jinkerson R.E."/>
            <person name="Radakovits R."/>
            <person name="Posewitz M.C."/>
        </authorList>
    </citation>
    <scope>NUCLEOTIDE SEQUENCE</scope>
    <source>
        <strain evidence="2">CCMP526</strain>
    </source>
</reference>
<proteinExistence type="evidence at transcript level"/>
<organism evidence="2">
    <name type="scientific">Nannochloropsis gaditana (strain CCMP526)</name>
    <name type="common">Green microalga</name>
    <name type="synonym">Microchloropsis gaditana</name>
    <dbReference type="NCBI Taxonomy" id="1093141"/>
    <lineage>
        <taxon>Eukaryota</taxon>
        <taxon>Sar</taxon>
        <taxon>Stramenopiles</taxon>
        <taxon>Ochrophyta</taxon>
        <taxon>Eustigmatophyceae</taxon>
        <taxon>Eustigmatales</taxon>
        <taxon>Monodopsidaceae</taxon>
        <taxon>Nannochloropsis</taxon>
    </lineage>
</organism>
<dbReference type="SUPFAM" id="SSF51445">
    <property type="entry name" value="(Trans)glycosidases"/>
    <property type="match status" value="1"/>
</dbReference>
<name>I2CQZ1_NANGC</name>
<protein>
    <submittedName>
        <fullName evidence="2">Carbohydrate binding family 6</fullName>
    </submittedName>
</protein>
<feature type="non-terminal residue" evidence="2">
    <location>
        <position position="410"/>
    </location>
</feature>
<feature type="non-terminal residue" evidence="2">
    <location>
        <position position="1"/>
    </location>
</feature>
<reference evidence="2" key="2">
    <citation type="journal article" date="2012" name="Nat. Commun.">
        <title>Draft genome sequence and genetic transformation of the oleaginous alga Nannochloropis gaditana.</title>
        <authorList>
            <person name="Radakovits R."/>
            <person name="Jinkerson R.E."/>
            <person name="Fuerstenberg S.I."/>
            <person name="Tae H."/>
            <person name="Settlage R.E."/>
            <person name="Boore J.L."/>
            <person name="Posewitz M.C."/>
        </authorList>
    </citation>
    <scope>NUCLEOTIDE SEQUENCE</scope>
    <source>
        <strain evidence="2">CCMP526</strain>
    </source>
</reference>
<gene>
    <name evidence="2" type="ORF">NGATSA_3012200</name>
</gene>
<dbReference type="Gene3D" id="3.20.20.70">
    <property type="entry name" value="Aldolase class I"/>
    <property type="match status" value="1"/>
</dbReference>
<evidence type="ECO:0000313" key="2">
    <source>
        <dbReference type="EMBL" id="AFJ69324.1"/>
    </source>
</evidence>
<sequence length="410" mass="46503">EEEEEDVTSAYLSYYTDNGAFYYYQSGNNMTYEETLLQLWNYFHAQAIPYRSLQIDSWWYMKGRDNGTALWDARQDAFPSGLQAFQEKLGVPLIAHNRWWSVETPYAIQNGGDYAFHIEQRQPLPPSFMDDARGVSFSRRRRRLFGDDLVPLPYGTGIPLEKKFWVDLFRRGKEWGLRVYEQDWLHNTFLTLNYTLATHNGARKWLRQMDRAASQEGVIIQYCMAFPRFYLQSLELPAVRQIRVSDDYGPSSRPDQWSCGDTALLAFALGLAPFKDVFWSSEVEEGSIYGPGTREAKPNLEAAIATLSTGPVAAGDKMGREDKELLLRSCDAEGRILKPSRPLTTLDAVWWRRAFGDGVGGPEGLVMSSYALLPRLYEESGGETSREERSKGKGGRAPKNMRGGGGREGG</sequence>
<evidence type="ECO:0000256" key="1">
    <source>
        <dbReference type="SAM" id="MobiDB-lite"/>
    </source>
</evidence>